<organism evidence="1 2">
    <name type="scientific">Panagrolaimus sp. ES5</name>
    <dbReference type="NCBI Taxonomy" id="591445"/>
    <lineage>
        <taxon>Eukaryota</taxon>
        <taxon>Metazoa</taxon>
        <taxon>Ecdysozoa</taxon>
        <taxon>Nematoda</taxon>
        <taxon>Chromadorea</taxon>
        <taxon>Rhabditida</taxon>
        <taxon>Tylenchina</taxon>
        <taxon>Panagrolaimomorpha</taxon>
        <taxon>Panagrolaimoidea</taxon>
        <taxon>Panagrolaimidae</taxon>
        <taxon>Panagrolaimus</taxon>
    </lineage>
</organism>
<name>A0AC34FMB4_9BILA</name>
<protein>
    <submittedName>
        <fullName evidence="2">Uncharacterized protein</fullName>
    </submittedName>
</protein>
<accession>A0AC34FMB4</accession>
<evidence type="ECO:0000313" key="2">
    <source>
        <dbReference type="WBParaSite" id="ES5_v2.g18564.t1"/>
    </source>
</evidence>
<dbReference type="Proteomes" id="UP000887579">
    <property type="component" value="Unplaced"/>
</dbReference>
<reference evidence="2" key="1">
    <citation type="submission" date="2022-11" db="UniProtKB">
        <authorList>
            <consortium name="WormBaseParasite"/>
        </authorList>
    </citation>
    <scope>IDENTIFICATION</scope>
</reference>
<proteinExistence type="predicted"/>
<evidence type="ECO:0000313" key="1">
    <source>
        <dbReference type="Proteomes" id="UP000887579"/>
    </source>
</evidence>
<sequence>MESGNGAAVSFNNTKQNERHIFPGDLNEVKDKWSIASDFRLAIENIVEFEKETNFFKGKNILELGFCTGIPSTYALQHGALAATLVYPNEETYEIFIKPTITKNNVNEKVKFIVGNIENLLDKIGNEKFDIILAPELVFTKEEYFEKIHEMLDSVLTEDGIVIFSGRTHSNSCSGSIQSMLELIKSKNRFDAMDRTSNSLRHDTAPRKFVQLMRKM</sequence>
<dbReference type="WBParaSite" id="ES5_v2.g18564.t1">
    <property type="protein sequence ID" value="ES5_v2.g18564.t1"/>
    <property type="gene ID" value="ES5_v2.g18564"/>
</dbReference>